<dbReference type="EC" id="5.3.1.1" evidence="8"/>
<protein>
    <recommendedName>
        <fullName evidence="4 8">Triosephosphate isomerase</fullName>
        <ecNumber evidence="8">5.3.1.1</ecNumber>
    </recommendedName>
</protein>
<dbReference type="SUPFAM" id="SSF51351">
    <property type="entry name" value="Triosephosphate isomerase (TIM)"/>
    <property type="match status" value="1"/>
</dbReference>
<dbReference type="HAMAP" id="MF_00147_B">
    <property type="entry name" value="TIM_B"/>
    <property type="match status" value="1"/>
</dbReference>
<comment type="catalytic activity">
    <reaction evidence="8">
        <text>D-glyceraldehyde 3-phosphate = dihydroxyacetone phosphate</text>
        <dbReference type="Rhea" id="RHEA:18585"/>
        <dbReference type="ChEBI" id="CHEBI:57642"/>
        <dbReference type="ChEBI" id="CHEBI:59776"/>
        <dbReference type="EC" id="5.3.1.1"/>
    </reaction>
</comment>
<evidence type="ECO:0000256" key="3">
    <source>
        <dbReference type="ARBA" id="ARBA00011738"/>
    </source>
</evidence>
<accession>A0ABD0JMU9</accession>
<dbReference type="InterPro" id="IPR022896">
    <property type="entry name" value="TrioseP_Isoase_bac/euk"/>
</dbReference>
<dbReference type="Gene3D" id="3.20.20.70">
    <property type="entry name" value="Aldolase class I"/>
    <property type="match status" value="1"/>
</dbReference>
<dbReference type="GO" id="GO:0006094">
    <property type="term" value="P:gluconeogenesis"/>
    <property type="evidence" value="ECO:0007669"/>
    <property type="project" value="UniProtKB-KW"/>
</dbReference>
<evidence type="ECO:0000313" key="9">
    <source>
        <dbReference type="EMBL" id="KAK7476111.1"/>
    </source>
</evidence>
<dbReference type="Proteomes" id="UP001519460">
    <property type="component" value="Unassembled WGS sequence"/>
</dbReference>
<dbReference type="FunFam" id="3.20.20.70:FF:000025">
    <property type="entry name" value="Triosephosphate isomerase"/>
    <property type="match status" value="1"/>
</dbReference>
<evidence type="ECO:0000256" key="1">
    <source>
        <dbReference type="ARBA" id="ARBA00004680"/>
    </source>
</evidence>
<dbReference type="InterPro" id="IPR013785">
    <property type="entry name" value="Aldolase_TIM"/>
</dbReference>
<comment type="similarity">
    <text evidence="2 8">Belongs to the triosephosphate isomerase family.</text>
</comment>
<dbReference type="InterPro" id="IPR035990">
    <property type="entry name" value="TIM_sf"/>
</dbReference>
<dbReference type="PROSITE" id="PS00171">
    <property type="entry name" value="TIM_1"/>
    <property type="match status" value="1"/>
</dbReference>
<evidence type="ECO:0000256" key="8">
    <source>
        <dbReference type="RuleBase" id="RU363013"/>
    </source>
</evidence>
<comment type="pathway">
    <text evidence="1 8">Carbohydrate degradation; glycolysis; D-glyceraldehyde 3-phosphate from glycerone phosphate: step 1/1.</text>
</comment>
<dbReference type="InterPro" id="IPR000652">
    <property type="entry name" value="Triosephosphate_isomerase"/>
</dbReference>
<dbReference type="EMBL" id="JACVVK020000385">
    <property type="protein sequence ID" value="KAK7476111.1"/>
    <property type="molecule type" value="Genomic_DNA"/>
</dbReference>
<dbReference type="AlphaFoldDB" id="A0ABD0JMU9"/>
<keyword evidence="7 8" id="KW-0413">Isomerase</keyword>
<gene>
    <name evidence="9" type="ORF">BaRGS_00032665</name>
</gene>
<dbReference type="GO" id="GO:0004807">
    <property type="term" value="F:triose-phosphate isomerase activity"/>
    <property type="evidence" value="ECO:0007669"/>
    <property type="project" value="UniProtKB-EC"/>
</dbReference>
<dbReference type="InterPro" id="IPR020861">
    <property type="entry name" value="Triosephosphate_isomerase_AS"/>
</dbReference>
<comment type="caution">
    <text evidence="9">The sequence shown here is derived from an EMBL/GenBank/DDBJ whole genome shotgun (WGS) entry which is preliminary data.</text>
</comment>
<evidence type="ECO:0000256" key="2">
    <source>
        <dbReference type="ARBA" id="ARBA00007422"/>
    </source>
</evidence>
<evidence type="ECO:0000256" key="7">
    <source>
        <dbReference type="ARBA" id="ARBA00023235"/>
    </source>
</evidence>
<evidence type="ECO:0000256" key="6">
    <source>
        <dbReference type="ARBA" id="ARBA00023152"/>
    </source>
</evidence>
<dbReference type="PROSITE" id="PS51440">
    <property type="entry name" value="TIM_2"/>
    <property type="match status" value="1"/>
</dbReference>
<comment type="pathway">
    <text evidence="8">Carbohydrate biosynthesis; gluconeogenesis.</text>
</comment>
<dbReference type="GO" id="GO:0006096">
    <property type="term" value="P:glycolytic process"/>
    <property type="evidence" value="ECO:0007669"/>
    <property type="project" value="UniProtKB-KW"/>
</dbReference>
<reference evidence="9 10" key="1">
    <citation type="journal article" date="2023" name="Sci. Data">
        <title>Genome assembly of the Korean intertidal mud-creeper Batillaria attramentaria.</title>
        <authorList>
            <person name="Patra A.K."/>
            <person name="Ho P.T."/>
            <person name="Jun S."/>
            <person name="Lee S.J."/>
            <person name="Kim Y."/>
            <person name="Won Y.J."/>
        </authorList>
    </citation>
    <scope>NUCLEOTIDE SEQUENCE [LARGE SCALE GENOMIC DNA]</scope>
    <source>
        <strain evidence="9">Wonlab-2016</strain>
    </source>
</reference>
<proteinExistence type="inferred from homology"/>
<evidence type="ECO:0000256" key="4">
    <source>
        <dbReference type="ARBA" id="ARBA00019397"/>
    </source>
</evidence>
<dbReference type="Pfam" id="PF00121">
    <property type="entry name" value="TIM"/>
    <property type="match status" value="1"/>
</dbReference>
<dbReference type="CDD" id="cd00311">
    <property type="entry name" value="TIM"/>
    <property type="match status" value="1"/>
</dbReference>
<sequence length="249" mass="27133">MAGRKFYVGGNWKMNGDKASIDDLCKMLNEASLDETTEVVVAPPAIYIDYTRKQLSPKIAVAGQNCYKEAKGAFTGETSATMLKDCGATWVVLGHSERRHVFGESDELVGQKVAFALEQGLNVLPCIGEKLDEREAGKTNEVNFRQLKAIVDNVSDWKRVVIAYEPVWAIGTGKTATPEQAQEVHKDLREWLNTNVNPEVANSVRILYGGSVTGNNCADLASKPDVDGFLVGGASLKPEFVKIVNARKA</sequence>
<dbReference type="NCBIfam" id="TIGR00419">
    <property type="entry name" value="tim"/>
    <property type="match status" value="1"/>
</dbReference>
<evidence type="ECO:0000313" key="10">
    <source>
        <dbReference type="Proteomes" id="UP001519460"/>
    </source>
</evidence>
<dbReference type="PANTHER" id="PTHR21139">
    <property type="entry name" value="TRIOSEPHOSPHATE ISOMERASE"/>
    <property type="match status" value="1"/>
</dbReference>
<dbReference type="PANTHER" id="PTHR21139:SF2">
    <property type="entry name" value="TRIOSEPHOSPHATE ISOMERASE"/>
    <property type="match status" value="1"/>
</dbReference>
<keyword evidence="6 8" id="KW-0324">Glycolysis</keyword>
<name>A0ABD0JMU9_9CAEN</name>
<evidence type="ECO:0000256" key="5">
    <source>
        <dbReference type="ARBA" id="ARBA00022432"/>
    </source>
</evidence>
<keyword evidence="10" id="KW-1185">Reference proteome</keyword>
<comment type="subunit">
    <text evidence="3">Homodimer.</text>
</comment>
<organism evidence="9 10">
    <name type="scientific">Batillaria attramentaria</name>
    <dbReference type="NCBI Taxonomy" id="370345"/>
    <lineage>
        <taxon>Eukaryota</taxon>
        <taxon>Metazoa</taxon>
        <taxon>Spiralia</taxon>
        <taxon>Lophotrochozoa</taxon>
        <taxon>Mollusca</taxon>
        <taxon>Gastropoda</taxon>
        <taxon>Caenogastropoda</taxon>
        <taxon>Sorbeoconcha</taxon>
        <taxon>Cerithioidea</taxon>
        <taxon>Batillariidae</taxon>
        <taxon>Batillaria</taxon>
    </lineage>
</organism>
<keyword evidence="5 8" id="KW-0312">Gluconeogenesis</keyword>